<evidence type="ECO:0000256" key="1">
    <source>
        <dbReference type="SAM" id="MobiDB-lite"/>
    </source>
</evidence>
<sequence>MNQDDLKSAVWRKSSYSSTPGGNCIEERTCRPASGLSVTPVSLKRTPHLHRRRVRSLPGCNEERRVRRVGAVGRS</sequence>
<evidence type="ECO:0000259" key="2">
    <source>
        <dbReference type="Pfam" id="PF04149"/>
    </source>
</evidence>
<reference evidence="3" key="1">
    <citation type="submission" date="2021-04" db="EMBL/GenBank/DDBJ databases">
        <title>Genome based classification of Actinospica acidithermotolerans sp. nov., an actinobacterium isolated from an Indonesian hot spring.</title>
        <authorList>
            <person name="Kusuma A.B."/>
            <person name="Putra K.E."/>
            <person name="Nafisah S."/>
            <person name="Loh J."/>
            <person name="Nouioui I."/>
            <person name="Goodfellow M."/>
        </authorList>
    </citation>
    <scope>NUCLEOTIDE SEQUENCE</scope>
    <source>
        <strain evidence="3">MGRD01-02</strain>
    </source>
</reference>
<dbReference type="Proteomes" id="UP000676325">
    <property type="component" value="Unassembled WGS sequence"/>
</dbReference>
<organism evidence="3 4">
    <name type="scientific">Actinospica acidithermotolerans</name>
    <dbReference type="NCBI Taxonomy" id="2828514"/>
    <lineage>
        <taxon>Bacteria</taxon>
        <taxon>Bacillati</taxon>
        <taxon>Actinomycetota</taxon>
        <taxon>Actinomycetes</taxon>
        <taxon>Catenulisporales</taxon>
        <taxon>Actinospicaceae</taxon>
        <taxon>Actinospica</taxon>
    </lineage>
</organism>
<proteinExistence type="predicted"/>
<keyword evidence="4" id="KW-1185">Reference proteome</keyword>
<protein>
    <submittedName>
        <fullName evidence="3">DUF397 domain-containing protein</fullName>
    </submittedName>
</protein>
<dbReference type="EMBL" id="JAGSOH010000009">
    <property type="protein sequence ID" value="MBR7825765.1"/>
    <property type="molecule type" value="Genomic_DNA"/>
</dbReference>
<accession>A0A941IEZ1</accession>
<name>A0A941IEZ1_9ACTN</name>
<dbReference type="InterPro" id="IPR007278">
    <property type="entry name" value="DUF397"/>
</dbReference>
<dbReference type="AlphaFoldDB" id="A0A941IEZ1"/>
<dbReference type="Pfam" id="PF04149">
    <property type="entry name" value="DUF397"/>
    <property type="match status" value="1"/>
</dbReference>
<evidence type="ECO:0000313" key="4">
    <source>
        <dbReference type="Proteomes" id="UP000676325"/>
    </source>
</evidence>
<feature type="region of interest" description="Disordered" evidence="1">
    <location>
        <begin position="1"/>
        <end position="22"/>
    </location>
</feature>
<gene>
    <name evidence="3" type="ORF">KDK95_05555</name>
</gene>
<evidence type="ECO:0000313" key="3">
    <source>
        <dbReference type="EMBL" id="MBR7825765.1"/>
    </source>
</evidence>
<comment type="caution">
    <text evidence="3">The sequence shown here is derived from an EMBL/GenBank/DDBJ whole genome shotgun (WGS) entry which is preliminary data.</text>
</comment>
<feature type="domain" description="DUF397" evidence="2">
    <location>
        <begin position="9"/>
        <end position="29"/>
    </location>
</feature>